<sequence length="103" mass="11039">MVVITTFPIKTLRTTTPTDWAESILYAGGGYNEPMNRNPYETPPEVDDATADDRRETRRPILAVAATMTFGALGVGAVMFGDLLGAGLAWVVAIGFACITETK</sequence>
<evidence type="ECO:0000313" key="3">
    <source>
        <dbReference type="EMBL" id="TWT91624.1"/>
    </source>
</evidence>
<accession>A0A5C5ZVN4</accession>
<comment type="caution">
    <text evidence="3">The sequence shown here is derived from an EMBL/GenBank/DDBJ whole genome shotgun (WGS) entry which is preliminary data.</text>
</comment>
<keyword evidence="2" id="KW-1133">Transmembrane helix</keyword>
<evidence type="ECO:0000256" key="2">
    <source>
        <dbReference type="SAM" id="Phobius"/>
    </source>
</evidence>
<dbReference type="Proteomes" id="UP000316213">
    <property type="component" value="Unassembled WGS sequence"/>
</dbReference>
<gene>
    <name evidence="3" type="ORF">Pla100_50150</name>
</gene>
<feature type="transmembrane region" description="Helical" evidence="2">
    <location>
        <begin position="86"/>
        <end position="102"/>
    </location>
</feature>
<protein>
    <submittedName>
        <fullName evidence="3">Uncharacterized protein</fullName>
    </submittedName>
</protein>
<evidence type="ECO:0000313" key="4">
    <source>
        <dbReference type="Proteomes" id="UP000316213"/>
    </source>
</evidence>
<reference evidence="3 4" key="1">
    <citation type="submission" date="2019-02" db="EMBL/GenBank/DDBJ databases">
        <title>Deep-cultivation of Planctomycetes and their phenomic and genomic characterization uncovers novel biology.</title>
        <authorList>
            <person name="Wiegand S."/>
            <person name="Jogler M."/>
            <person name="Boedeker C."/>
            <person name="Pinto D."/>
            <person name="Vollmers J."/>
            <person name="Rivas-Marin E."/>
            <person name="Kohn T."/>
            <person name="Peeters S.H."/>
            <person name="Heuer A."/>
            <person name="Rast P."/>
            <person name="Oberbeckmann S."/>
            <person name="Bunk B."/>
            <person name="Jeske O."/>
            <person name="Meyerdierks A."/>
            <person name="Storesund J.E."/>
            <person name="Kallscheuer N."/>
            <person name="Luecker S."/>
            <person name="Lage O.M."/>
            <person name="Pohl T."/>
            <person name="Merkel B.J."/>
            <person name="Hornburger P."/>
            <person name="Mueller R.-W."/>
            <person name="Bruemmer F."/>
            <person name="Labrenz M."/>
            <person name="Spormann A.M."/>
            <person name="Op Den Camp H."/>
            <person name="Overmann J."/>
            <person name="Amann R."/>
            <person name="Jetten M.S.M."/>
            <person name="Mascher T."/>
            <person name="Medema M.H."/>
            <person name="Devos D.P."/>
            <person name="Kaster A.-K."/>
            <person name="Ovreas L."/>
            <person name="Rohde M."/>
            <person name="Galperin M.Y."/>
            <person name="Jogler C."/>
        </authorList>
    </citation>
    <scope>NUCLEOTIDE SEQUENCE [LARGE SCALE GENOMIC DNA]</scope>
    <source>
        <strain evidence="3 4">Pla100</strain>
    </source>
</reference>
<feature type="region of interest" description="Disordered" evidence="1">
    <location>
        <begin position="30"/>
        <end position="54"/>
    </location>
</feature>
<keyword evidence="2" id="KW-0812">Transmembrane</keyword>
<name>A0A5C5ZVN4_9BACT</name>
<dbReference type="AlphaFoldDB" id="A0A5C5ZVN4"/>
<feature type="transmembrane region" description="Helical" evidence="2">
    <location>
        <begin position="61"/>
        <end position="80"/>
    </location>
</feature>
<proteinExistence type="predicted"/>
<keyword evidence="2" id="KW-0472">Membrane</keyword>
<organism evidence="3 4">
    <name type="scientific">Neorhodopirellula pilleata</name>
    <dbReference type="NCBI Taxonomy" id="2714738"/>
    <lineage>
        <taxon>Bacteria</taxon>
        <taxon>Pseudomonadati</taxon>
        <taxon>Planctomycetota</taxon>
        <taxon>Planctomycetia</taxon>
        <taxon>Pirellulales</taxon>
        <taxon>Pirellulaceae</taxon>
        <taxon>Neorhodopirellula</taxon>
    </lineage>
</organism>
<dbReference type="EMBL" id="SJPM01000014">
    <property type="protein sequence ID" value="TWT91624.1"/>
    <property type="molecule type" value="Genomic_DNA"/>
</dbReference>
<evidence type="ECO:0000256" key="1">
    <source>
        <dbReference type="SAM" id="MobiDB-lite"/>
    </source>
</evidence>
<keyword evidence="4" id="KW-1185">Reference proteome</keyword>